<dbReference type="Pfam" id="PF01535">
    <property type="entry name" value="PPR"/>
    <property type="match status" value="3"/>
</dbReference>
<dbReference type="NCBIfam" id="TIGR00756">
    <property type="entry name" value="PPR"/>
    <property type="match status" value="1"/>
</dbReference>
<dbReference type="EMBL" id="KI545857">
    <property type="protein sequence ID" value="EST08605.1"/>
    <property type="molecule type" value="Genomic_DNA"/>
</dbReference>
<dbReference type="PANTHER" id="PTHR47942:SF63">
    <property type="entry name" value="PENTATRICOPEPTIDE REPEAT-CONTAINING PROTEIN"/>
    <property type="match status" value="1"/>
</dbReference>
<dbReference type="PANTHER" id="PTHR47942">
    <property type="entry name" value="TETRATRICOPEPTIDE REPEAT (TPR)-LIKE SUPERFAMILY PROTEIN-RELATED"/>
    <property type="match status" value="1"/>
</dbReference>
<organism evidence="3 4">
    <name type="scientific">Kalmanozyma brasiliensis (strain GHG001)</name>
    <name type="common">Yeast</name>
    <name type="synonym">Pseudozyma brasiliensis</name>
    <dbReference type="NCBI Taxonomy" id="1365824"/>
    <lineage>
        <taxon>Eukaryota</taxon>
        <taxon>Fungi</taxon>
        <taxon>Dikarya</taxon>
        <taxon>Basidiomycota</taxon>
        <taxon>Ustilaginomycotina</taxon>
        <taxon>Ustilaginomycetes</taxon>
        <taxon>Ustilaginales</taxon>
        <taxon>Ustilaginaceae</taxon>
        <taxon>Kalmanozyma</taxon>
    </lineage>
</organism>
<dbReference type="eggNOG" id="KOG4197">
    <property type="taxonomic scope" value="Eukaryota"/>
</dbReference>
<dbReference type="Pfam" id="PF13812">
    <property type="entry name" value="PPR_3"/>
    <property type="match status" value="1"/>
</dbReference>
<dbReference type="HOGENOM" id="CLU_560351_0_0_1"/>
<feature type="repeat" description="PPR" evidence="2">
    <location>
        <begin position="62"/>
        <end position="96"/>
    </location>
</feature>
<gene>
    <name evidence="3" type="ORF">PSEUBRA_SCAF15g05609</name>
</gene>
<dbReference type="GeneID" id="27417484"/>
<evidence type="ECO:0000313" key="4">
    <source>
        <dbReference type="Proteomes" id="UP000019377"/>
    </source>
</evidence>
<dbReference type="Pfam" id="PF13041">
    <property type="entry name" value="PPR_2"/>
    <property type="match status" value="1"/>
</dbReference>
<accession>V5ETM0</accession>
<protein>
    <recommendedName>
        <fullName evidence="5">Pentacotripeptide-repeat region of PRORP domain-containing protein</fullName>
    </recommendedName>
</protein>
<evidence type="ECO:0008006" key="5">
    <source>
        <dbReference type="Google" id="ProtNLM"/>
    </source>
</evidence>
<name>V5ETM0_KALBG</name>
<dbReference type="STRING" id="1365824.V5ETM0"/>
<dbReference type="Proteomes" id="UP000019377">
    <property type="component" value="Unassembled WGS sequence"/>
</dbReference>
<sequence length="487" mass="53199">MDVWKQLQRRRVRPTPRIWNALLDGYGRAKNHAAALQTWSTAVKQGSTDSATSEELSGKLPDEQMYTTMINIHFRAKQVDEAMALLSDIKAKSDRSGGQLRVQVETFNAVLHGLFLNRMHAQAQGLLDEMISKGPAPNIGTINTFVRAHARVGDLQSLATTLRLADKLRLTPDIVTFTTVLDALLRDGGESATDAVVKTLGIMNDMGVQANVVTYTAMIKACLVGAEAAQLDLASQNLLGDADGRKYGRRSSNEARIEAALELLDRMHEAKVAPSEIAYSALIGGCLQNSDAVAHAFSTKALPDHYLTSPKLLKRLGETQQTMHQWFKNSPHISLTLLLLERMKGRGLSPTSTTFRFLIEGLCSPHTDQAAFMRSMDLIDDMLLRTPLSQPSRTLGPFALTTLKGEDALLATLHVPSFKTWITIFSSLIDRLENGPRDKVAVTTGARALNTAIRLVREMGSLSGAEGGMSLSRLVERAASLTSKLSR</sequence>
<feature type="repeat" description="PPR" evidence="2">
    <location>
        <begin position="103"/>
        <end position="137"/>
    </location>
</feature>
<dbReference type="InterPro" id="IPR002885">
    <property type="entry name" value="PPR_rpt"/>
</dbReference>
<evidence type="ECO:0000256" key="1">
    <source>
        <dbReference type="ARBA" id="ARBA00022737"/>
    </source>
</evidence>
<dbReference type="OrthoDB" id="185373at2759"/>
<dbReference type="InterPro" id="IPR051222">
    <property type="entry name" value="PPR/CCM1_RNA-binding"/>
</dbReference>
<reference evidence="4" key="1">
    <citation type="journal article" date="2013" name="Genome Announc.">
        <title>Draft genome sequence of Pseudozyma brasiliensis sp. nov. strain GHG001, a high producer of endo-1,4-xylanase isolated from an insect pest of sugarcane.</title>
        <authorList>
            <person name="Oliveira J.V.D.C."/>
            <person name="dos Santos R.A.C."/>
            <person name="Borges T.A."/>
            <person name="Riano-Pachon D.M."/>
            <person name="Goldman G.H."/>
        </authorList>
    </citation>
    <scope>NUCLEOTIDE SEQUENCE [LARGE SCALE GENOMIC DNA]</scope>
    <source>
        <strain evidence="4">GHG001</strain>
    </source>
</reference>
<proteinExistence type="predicted"/>
<dbReference type="AlphaFoldDB" id="V5ETM0"/>
<evidence type="ECO:0000256" key="2">
    <source>
        <dbReference type="PROSITE-ProRule" id="PRU00708"/>
    </source>
</evidence>
<keyword evidence="1" id="KW-0677">Repeat</keyword>
<keyword evidence="4" id="KW-1185">Reference proteome</keyword>
<evidence type="ECO:0000313" key="3">
    <source>
        <dbReference type="EMBL" id="EST08605.1"/>
    </source>
</evidence>
<dbReference type="PROSITE" id="PS51375">
    <property type="entry name" value="PPR"/>
    <property type="match status" value="2"/>
</dbReference>
<dbReference type="Gene3D" id="1.25.40.10">
    <property type="entry name" value="Tetratricopeptide repeat domain"/>
    <property type="match status" value="3"/>
</dbReference>
<dbReference type="InterPro" id="IPR011990">
    <property type="entry name" value="TPR-like_helical_dom_sf"/>
</dbReference>